<protein>
    <submittedName>
        <fullName evidence="2">Uncharacterized protein</fullName>
    </submittedName>
</protein>
<evidence type="ECO:0000313" key="3">
    <source>
        <dbReference type="Proteomes" id="UP000287651"/>
    </source>
</evidence>
<organism evidence="2 3">
    <name type="scientific">Ensete ventricosum</name>
    <name type="common">Abyssinian banana</name>
    <name type="synonym">Musa ensete</name>
    <dbReference type="NCBI Taxonomy" id="4639"/>
    <lineage>
        <taxon>Eukaryota</taxon>
        <taxon>Viridiplantae</taxon>
        <taxon>Streptophyta</taxon>
        <taxon>Embryophyta</taxon>
        <taxon>Tracheophyta</taxon>
        <taxon>Spermatophyta</taxon>
        <taxon>Magnoliopsida</taxon>
        <taxon>Liliopsida</taxon>
        <taxon>Zingiberales</taxon>
        <taxon>Musaceae</taxon>
        <taxon>Ensete</taxon>
    </lineage>
</organism>
<reference evidence="2 3" key="1">
    <citation type="journal article" date="2014" name="Agronomy (Basel)">
        <title>A Draft Genome Sequence for Ensete ventricosum, the Drought-Tolerant Tree Against Hunger.</title>
        <authorList>
            <person name="Harrison J."/>
            <person name="Moore K.A."/>
            <person name="Paszkiewicz K."/>
            <person name="Jones T."/>
            <person name="Grant M."/>
            <person name="Ambacheew D."/>
            <person name="Muzemil S."/>
            <person name="Studholme D.J."/>
        </authorList>
    </citation>
    <scope>NUCLEOTIDE SEQUENCE [LARGE SCALE GENOMIC DNA]</scope>
</reference>
<feature type="region of interest" description="Disordered" evidence="1">
    <location>
        <begin position="60"/>
        <end position="84"/>
    </location>
</feature>
<accession>A0A426ZN60</accession>
<proteinExistence type="predicted"/>
<gene>
    <name evidence="2" type="ORF">B296_00029475</name>
</gene>
<sequence length="84" mass="8931">MGSSLNRSNLREKPSPLCRPYLPHREAAIVARVLALVPSPTMLPAAVFIAAVAPLGSRAVSPPPSLAHINGALGERQKTERRKA</sequence>
<dbReference type="EMBL" id="AMZH03005816">
    <property type="protein sequence ID" value="RRT65427.1"/>
    <property type="molecule type" value="Genomic_DNA"/>
</dbReference>
<comment type="caution">
    <text evidence="2">The sequence shown here is derived from an EMBL/GenBank/DDBJ whole genome shotgun (WGS) entry which is preliminary data.</text>
</comment>
<name>A0A426ZN60_ENSVE</name>
<dbReference type="Proteomes" id="UP000287651">
    <property type="component" value="Unassembled WGS sequence"/>
</dbReference>
<evidence type="ECO:0000313" key="2">
    <source>
        <dbReference type="EMBL" id="RRT65427.1"/>
    </source>
</evidence>
<dbReference type="AlphaFoldDB" id="A0A426ZN60"/>
<evidence type="ECO:0000256" key="1">
    <source>
        <dbReference type="SAM" id="MobiDB-lite"/>
    </source>
</evidence>